<keyword evidence="2" id="KW-1185">Reference proteome</keyword>
<proteinExistence type="predicted"/>
<dbReference type="Proteomes" id="UP001470230">
    <property type="component" value="Unassembled WGS sequence"/>
</dbReference>
<dbReference type="EMBL" id="JAPFFF010000013">
    <property type="protein sequence ID" value="KAK8871541.1"/>
    <property type="molecule type" value="Genomic_DNA"/>
</dbReference>
<sequence>MFNNNEENQFIKDVSMNYLYVSHPIFVKLHGDVVGLTGTIGNRYDKELLKETKPSN</sequence>
<gene>
    <name evidence="1" type="ORF">M9Y10_007273</name>
</gene>
<reference evidence="1 2" key="1">
    <citation type="submission" date="2024-04" db="EMBL/GenBank/DDBJ databases">
        <title>Tritrichomonas musculus Genome.</title>
        <authorList>
            <person name="Alves-Ferreira E."/>
            <person name="Grigg M."/>
            <person name="Lorenzi H."/>
            <person name="Galac M."/>
        </authorList>
    </citation>
    <scope>NUCLEOTIDE SEQUENCE [LARGE SCALE GENOMIC DNA]</scope>
    <source>
        <strain evidence="1 2">EAF2021</strain>
    </source>
</reference>
<accession>A0ABR2J1V2</accession>
<evidence type="ECO:0000313" key="1">
    <source>
        <dbReference type="EMBL" id="KAK8871541.1"/>
    </source>
</evidence>
<evidence type="ECO:0000313" key="2">
    <source>
        <dbReference type="Proteomes" id="UP001470230"/>
    </source>
</evidence>
<organism evidence="1 2">
    <name type="scientific">Tritrichomonas musculus</name>
    <dbReference type="NCBI Taxonomy" id="1915356"/>
    <lineage>
        <taxon>Eukaryota</taxon>
        <taxon>Metamonada</taxon>
        <taxon>Parabasalia</taxon>
        <taxon>Tritrichomonadida</taxon>
        <taxon>Tritrichomonadidae</taxon>
        <taxon>Tritrichomonas</taxon>
    </lineage>
</organism>
<protein>
    <submittedName>
        <fullName evidence="1">Uncharacterized protein</fullName>
    </submittedName>
</protein>
<comment type="caution">
    <text evidence="1">The sequence shown here is derived from an EMBL/GenBank/DDBJ whole genome shotgun (WGS) entry which is preliminary data.</text>
</comment>
<name>A0ABR2J1V2_9EUKA</name>